<evidence type="ECO:0000313" key="1">
    <source>
        <dbReference type="EMBL" id="KRQ90359.1"/>
    </source>
</evidence>
<organism evidence="1 2">
    <name type="scientific">Bradyrhizobium valentinum</name>
    <dbReference type="NCBI Taxonomy" id="1518501"/>
    <lineage>
        <taxon>Bacteria</taxon>
        <taxon>Pseudomonadati</taxon>
        <taxon>Pseudomonadota</taxon>
        <taxon>Alphaproteobacteria</taxon>
        <taxon>Hyphomicrobiales</taxon>
        <taxon>Nitrobacteraceae</taxon>
        <taxon>Bradyrhizobium</taxon>
    </lineage>
</organism>
<dbReference type="AlphaFoldDB" id="A0A0R3K3Y3"/>
<protein>
    <submittedName>
        <fullName evidence="1">Uncharacterized protein</fullName>
    </submittedName>
</protein>
<evidence type="ECO:0000313" key="2">
    <source>
        <dbReference type="Proteomes" id="UP000051913"/>
    </source>
</evidence>
<dbReference type="Proteomes" id="UP000051913">
    <property type="component" value="Unassembled WGS sequence"/>
</dbReference>
<comment type="caution">
    <text evidence="1">The sequence shown here is derived from an EMBL/GenBank/DDBJ whole genome shotgun (WGS) entry which is preliminary data.</text>
</comment>
<name>A0A0R3K3Y3_9BRAD</name>
<keyword evidence="2" id="KW-1185">Reference proteome</keyword>
<reference evidence="1 2" key="1">
    <citation type="submission" date="2014-03" db="EMBL/GenBank/DDBJ databases">
        <title>Bradyrhizobium valentinum sp. nov., isolated from effective nodules of Lupinus mariae-josephae, a lupine endemic of basic-lime soils in Eastern Spain.</title>
        <authorList>
            <person name="Duran D."/>
            <person name="Rey L."/>
            <person name="Navarro A."/>
            <person name="Busquets A."/>
            <person name="Imperial J."/>
            <person name="Ruiz-Argueso T."/>
        </authorList>
    </citation>
    <scope>NUCLEOTIDE SEQUENCE [LARGE SCALE GENOMIC DNA]</scope>
    <source>
        <strain evidence="1 2">LmjM3</strain>
    </source>
</reference>
<gene>
    <name evidence="1" type="ORF">CP49_16205</name>
</gene>
<sequence>MSGGPQFFISIYIATDLPASIISNPNHRMACACIRKQERCREHRRWTIHASSKESTHPADRYKEPHMLILPVATTRQQSNPTGGISDVD</sequence>
<accession>A0A0R3K3Y3</accession>
<proteinExistence type="predicted"/>
<dbReference type="EMBL" id="LLXX01000236">
    <property type="protein sequence ID" value="KRQ90359.1"/>
    <property type="molecule type" value="Genomic_DNA"/>
</dbReference>